<dbReference type="InterPro" id="IPR053943">
    <property type="entry name" value="RlmKL-like_Mtase_CS"/>
</dbReference>
<dbReference type="GO" id="GO:0005737">
    <property type="term" value="C:cytoplasm"/>
    <property type="evidence" value="ECO:0007669"/>
    <property type="project" value="UniProtKB-SubCell"/>
</dbReference>
<evidence type="ECO:0000256" key="3">
    <source>
        <dbReference type="ARBA" id="ARBA00022603"/>
    </source>
</evidence>
<dbReference type="Gene3D" id="3.40.50.150">
    <property type="entry name" value="Vaccinia Virus protein VP39"/>
    <property type="match status" value="1"/>
</dbReference>
<evidence type="ECO:0000259" key="7">
    <source>
        <dbReference type="PROSITE" id="PS51165"/>
    </source>
</evidence>
<keyword evidence="2" id="KW-0963">Cytoplasm</keyword>
<dbReference type="InterPro" id="IPR004114">
    <property type="entry name" value="THUMP_dom"/>
</dbReference>
<dbReference type="CDD" id="cd02440">
    <property type="entry name" value="AdoMet_MTases"/>
    <property type="match status" value="1"/>
</dbReference>
<dbReference type="EMBL" id="DTBQ01000121">
    <property type="protein sequence ID" value="HGM46978.1"/>
    <property type="molecule type" value="Genomic_DNA"/>
</dbReference>
<keyword evidence="3" id="KW-0489">Methyltransferase</keyword>
<dbReference type="InterPro" id="IPR002052">
    <property type="entry name" value="DNA_methylase_N6_adenine_CS"/>
</dbReference>
<evidence type="ECO:0000256" key="2">
    <source>
        <dbReference type="ARBA" id="ARBA00022490"/>
    </source>
</evidence>
<dbReference type="GO" id="GO:0016423">
    <property type="term" value="F:tRNA (guanine) methyltransferase activity"/>
    <property type="evidence" value="ECO:0007669"/>
    <property type="project" value="TreeGrafter"/>
</dbReference>
<dbReference type="Pfam" id="PF02926">
    <property type="entry name" value="THUMP"/>
    <property type="match status" value="1"/>
</dbReference>
<dbReference type="GO" id="GO:0003723">
    <property type="term" value="F:RNA binding"/>
    <property type="evidence" value="ECO:0007669"/>
    <property type="project" value="UniProtKB-UniRule"/>
</dbReference>
<comment type="caution">
    <text evidence="8">The sequence shown here is derived from an EMBL/GenBank/DDBJ whole genome shotgun (WGS) entry which is preliminary data.</text>
</comment>
<dbReference type="SUPFAM" id="SSF53335">
    <property type="entry name" value="S-adenosyl-L-methionine-dependent methyltransferases"/>
    <property type="match status" value="1"/>
</dbReference>
<dbReference type="AlphaFoldDB" id="A0A7C4D588"/>
<dbReference type="Pfam" id="PF01170">
    <property type="entry name" value="UPF0020"/>
    <property type="match status" value="1"/>
</dbReference>
<keyword evidence="4" id="KW-0808">Transferase</keyword>
<dbReference type="InterPro" id="IPR000241">
    <property type="entry name" value="RlmKL-like_Mtase"/>
</dbReference>
<dbReference type="PANTHER" id="PTHR14911">
    <property type="entry name" value="THUMP DOMAIN-CONTAINING"/>
    <property type="match status" value="1"/>
</dbReference>
<protein>
    <recommendedName>
        <fullName evidence="7">THUMP domain-containing protein</fullName>
    </recommendedName>
</protein>
<evidence type="ECO:0000256" key="1">
    <source>
        <dbReference type="ARBA" id="ARBA00004496"/>
    </source>
</evidence>
<sequence length="340" mass="37346">MTETTLLATTVPGLEFVVAEEASELCRGAKTWYSPLSGRVFLRVEEGCVPHFISYARSVEGVRLIAGEVEGKQALLEQVVSFLRSFEPAGLRFAVNAERLTKDAPFTSLDLAREVGEHIRSELGLEVSLNAPDIPVYIEYEAGIYRFGLDLTFYGGLRDRPYRAFVHPSALNPIIAYAMCRLARPFRLILDPFCGSGTIPLECFHVDGSEALCSDVRFEYMRGAVENSKRVGCYAKLHLAAAEVGYSPLRSRVDAIITNPPFGLREKAVGGLQRAYGMLFKLASKVLADEGRVVIVTARVRTAEQAASRAGFALARRVPISEGGLRSYVLVFSRPEEGNS</sequence>
<feature type="domain" description="THUMP" evidence="7">
    <location>
        <begin position="25"/>
        <end position="151"/>
    </location>
</feature>
<evidence type="ECO:0000313" key="8">
    <source>
        <dbReference type="EMBL" id="HGM46978.1"/>
    </source>
</evidence>
<dbReference type="PROSITE" id="PS00092">
    <property type="entry name" value="N6_MTASE"/>
    <property type="match status" value="1"/>
</dbReference>
<keyword evidence="5" id="KW-0819">tRNA processing</keyword>
<evidence type="ECO:0000256" key="5">
    <source>
        <dbReference type="ARBA" id="ARBA00022694"/>
    </source>
</evidence>
<dbReference type="PROSITE" id="PS01261">
    <property type="entry name" value="UPF0020"/>
    <property type="match status" value="1"/>
</dbReference>
<accession>A0A7C4D588</accession>
<dbReference type="InterPro" id="IPR029063">
    <property type="entry name" value="SAM-dependent_MTases_sf"/>
</dbReference>
<proteinExistence type="predicted"/>
<dbReference type="CDD" id="cd11715">
    <property type="entry name" value="THUMP_AdoMetMT"/>
    <property type="match status" value="1"/>
</dbReference>
<evidence type="ECO:0000256" key="6">
    <source>
        <dbReference type="PROSITE-ProRule" id="PRU00529"/>
    </source>
</evidence>
<dbReference type="PRINTS" id="PR00507">
    <property type="entry name" value="N12N6MTFRASE"/>
</dbReference>
<reference evidence="8" key="1">
    <citation type="journal article" date="2020" name="mSystems">
        <title>Genome- and Community-Level Interaction Insights into Carbon Utilization and Element Cycling Functions of Hydrothermarchaeota in Hydrothermal Sediment.</title>
        <authorList>
            <person name="Zhou Z."/>
            <person name="Liu Y."/>
            <person name="Xu W."/>
            <person name="Pan J."/>
            <person name="Luo Z.H."/>
            <person name="Li M."/>
        </authorList>
    </citation>
    <scope>NUCLEOTIDE SEQUENCE</scope>
    <source>
        <strain evidence="8">SpSt-649</strain>
    </source>
</reference>
<keyword evidence="6" id="KW-0694">RNA-binding</keyword>
<evidence type="ECO:0000256" key="4">
    <source>
        <dbReference type="ARBA" id="ARBA00022679"/>
    </source>
</evidence>
<dbReference type="PROSITE" id="PS51165">
    <property type="entry name" value="THUMP"/>
    <property type="match status" value="1"/>
</dbReference>
<dbReference type="GO" id="GO:0030488">
    <property type="term" value="P:tRNA methylation"/>
    <property type="evidence" value="ECO:0007669"/>
    <property type="project" value="TreeGrafter"/>
</dbReference>
<comment type="subcellular location">
    <subcellularLocation>
        <location evidence="1">Cytoplasm</location>
    </subcellularLocation>
</comment>
<dbReference type="SUPFAM" id="SSF143437">
    <property type="entry name" value="THUMP domain-like"/>
    <property type="match status" value="1"/>
</dbReference>
<dbReference type="SMART" id="SM00981">
    <property type="entry name" value="THUMP"/>
    <property type="match status" value="1"/>
</dbReference>
<dbReference type="PANTHER" id="PTHR14911:SF13">
    <property type="entry name" value="TRNA (GUANINE(6)-N2)-METHYLTRANSFERASE THUMP3"/>
    <property type="match status" value="1"/>
</dbReference>
<organism evidence="8">
    <name type="scientific">Thermofilum pendens</name>
    <dbReference type="NCBI Taxonomy" id="2269"/>
    <lineage>
        <taxon>Archaea</taxon>
        <taxon>Thermoproteota</taxon>
        <taxon>Thermoprotei</taxon>
        <taxon>Thermofilales</taxon>
        <taxon>Thermofilaceae</taxon>
        <taxon>Thermofilum</taxon>
    </lineage>
</organism>
<name>A0A7C4D588_THEPE</name>
<dbReference type="Gene3D" id="3.30.2130.30">
    <property type="match status" value="1"/>
</dbReference>
<gene>
    <name evidence="8" type="ORF">ENU21_04430</name>
</gene>